<evidence type="ECO:0000313" key="2">
    <source>
        <dbReference type="EMBL" id="CAD7700218.1"/>
    </source>
</evidence>
<dbReference type="EMBL" id="CAJHUC010001200">
    <property type="protein sequence ID" value="CAD7700218.1"/>
    <property type="molecule type" value="Genomic_DNA"/>
</dbReference>
<dbReference type="OrthoDB" id="578519at2759"/>
<gene>
    <name evidence="2" type="ORF">OSTQU699_LOCUS5577</name>
</gene>
<dbReference type="AlphaFoldDB" id="A0A8S1IZ70"/>
<protein>
    <submittedName>
        <fullName evidence="2">Uncharacterized protein</fullName>
    </submittedName>
</protein>
<evidence type="ECO:0000313" key="3">
    <source>
        <dbReference type="Proteomes" id="UP000708148"/>
    </source>
</evidence>
<feature type="transmembrane region" description="Helical" evidence="1">
    <location>
        <begin position="167"/>
        <end position="185"/>
    </location>
</feature>
<evidence type="ECO:0000256" key="1">
    <source>
        <dbReference type="SAM" id="Phobius"/>
    </source>
</evidence>
<keyword evidence="1" id="KW-0812">Transmembrane</keyword>
<comment type="caution">
    <text evidence="2">The sequence shown here is derived from an EMBL/GenBank/DDBJ whole genome shotgun (WGS) entry which is preliminary data.</text>
</comment>
<accession>A0A8S1IZ70</accession>
<sequence length="247" mass="28188">MVVATGLMMVCGLRFRLFTTLEIGTGSANFVSAFLTFGSEDLPTRLPLIALSFIMSQGLLTMTFLGLFQPLSFRFHFPLQLCASAFLLSTLGLEVCRQTGTGGIPRTEWIFEELDAVVTWTTVPFAKLCEQLLLGADKYPCLQTVTWLLGRLRDGLVLKVEYPCLQMAMFLQGYVGFGVISYFVWLSERRSRVIFIQRLRSDVRPTEPIKPLDWSAVFRHTFYFFAAYVILWKIFLIFAPRIINWGM</sequence>
<feature type="transmembrane region" description="Helical" evidence="1">
    <location>
        <begin position="48"/>
        <end position="68"/>
    </location>
</feature>
<keyword evidence="3" id="KW-1185">Reference proteome</keyword>
<name>A0A8S1IZ70_9CHLO</name>
<reference evidence="2" key="1">
    <citation type="submission" date="2020-12" db="EMBL/GenBank/DDBJ databases">
        <authorList>
            <person name="Iha C."/>
        </authorList>
    </citation>
    <scope>NUCLEOTIDE SEQUENCE</scope>
</reference>
<dbReference type="Proteomes" id="UP000708148">
    <property type="component" value="Unassembled WGS sequence"/>
</dbReference>
<keyword evidence="1" id="KW-1133">Transmembrane helix</keyword>
<proteinExistence type="predicted"/>
<keyword evidence="1" id="KW-0472">Membrane</keyword>
<organism evidence="2 3">
    <name type="scientific">Ostreobium quekettii</name>
    <dbReference type="NCBI Taxonomy" id="121088"/>
    <lineage>
        <taxon>Eukaryota</taxon>
        <taxon>Viridiplantae</taxon>
        <taxon>Chlorophyta</taxon>
        <taxon>core chlorophytes</taxon>
        <taxon>Ulvophyceae</taxon>
        <taxon>TCBD clade</taxon>
        <taxon>Bryopsidales</taxon>
        <taxon>Ostreobineae</taxon>
        <taxon>Ostreobiaceae</taxon>
        <taxon>Ostreobium</taxon>
    </lineage>
</organism>
<feature type="transmembrane region" description="Helical" evidence="1">
    <location>
        <begin position="222"/>
        <end position="243"/>
    </location>
</feature>